<organism evidence="1 2">
    <name type="scientific">Scophthalmus maximus</name>
    <name type="common">Turbot</name>
    <name type="synonym">Psetta maxima</name>
    <dbReference type="NCBI Taxonomy" id="52904"/>
    <lineage>
        <taxon>Eukaryota</taxon>
        <taxon>Metazoa</taxon>
        <taxon>Chordata</taxon>
        <taxon>Craniata</taxon>
        <taxon>Vertebrata</taxon>
        <taxon>Euteleostomi</taxon>
        <taxon>Actinopterygii</taxon>
        <taxon>Neopterygii</taxon>
        <taxon>Teleostei</taxon>
        <taxon>Neoteleostei</taxon>
        <taxon>Acanthomorphata</taxon>
        <taxon>Carangaria</taxon>
        <taxon>Pleuronectiformes</taxon>
        <taxon>Pleuronectoidei</taxon>
        <taxon>Scophthalmidae</taxon>
        <taxon>Scophthalmus</taxon>
    </lineage>
</organism>
<gene>
    <name evidence="1" type="ORF">F2P81_010203</name>
</gene>
<dbReference type="Proteomes" id="UP000438429">
    <property type="component" value="Unassembled WGS sequence"/>
</dbReference>
<dbReference type="EMBL" id="VEVO01000009">
    <property type="protein sequence ID" value="KAF0037329.1"/>
    <property type="molecule type" value="Genomic_DNA"/>
</dbReference>
<reference evidence="1 2" key="1">
    <citation type="submission" date="2019-06" db="EMBL/GenBank/DDBJ databases">
        <title>Draft genomes of female and male turbot (Scophthalmus maximus).</title>
        <authorList>
            <person name="Xu H."/>
            <person name="Xu X.-W."/>
            <person name="Shao C."/>
            <person name="Chen S."/>
        </authorList>
    </citation>
    <scope>NUCLEOTIDE SEQUENCE [LARGE SCALE GENOMIC DNA]</scope>
    <source>
        <strain evidence="1">Ysfricsl-2016a</strain>
        <tissue evidence="1">Blood</tissue>
    </source>
</reference>
<comment type="caution">
    <text evidence="1">The sequence shown here is derived from an EMBL/GenBank/DDBJ whole genome shotgun (WGS) entry which is preliminary data.</text>
</comment>
<name>A0A6A4SX76_SCOMX</name>
<proteinExistence type="predicted"/>
<dbReference type="AlphaFoldDB" id="A0A6A4SX76"/>
<evidence type="ECO:0000313" key="2">
    <source>
        <dbReference type="Proteomes" id="UP000438429"/>
    </source>
</evidence>
<accession>A0A6A4SX76</accession>
<evidence type="ECO:0000313" key="1">
    <source>
        <dbReference type="EMBL" id="KAF0037329.1"/>
    </source>
</evidence>
<protein>
    <submittedName>
        <fullName evidence="1">Uncharacterized protein</fullName>
    </submittedName>
</protein>
<sequence>MCLVESGGVKSGSGASVMGLLTRFLVTGLSGLTAEQGTLSCAFGSLKVVNCLKGQAQPSNIKVPGMNNPPTKRDIWPAQRGGSQFLTSTFINIVLPCGQDGKREEEGKTFIELTIFLNYTTTNKAEVKLKSAGKSLVEIQTRSRGLHNPGYNNKSKNCNHYTLSESAIVKERELSLELARIRDEVETILPPGGDISTESTTVELENCNKQHVYWSGPVTRDSHCRLGIDCSVCM</sequence>